<organism evidence="1 2">
    <name type="scientific">Vibrio harveyi</name>
    <name type="common">Beneckea harveyi</name>
    <dbReference type="NCBI Taxonomy" id="669"/>
    <lineage>
        <taxon>Bacteria</taxon>
        <taxon>Pseudomonadati</taxon>
        <taxon>Pseudomonadota</taxon>
        <taxon>Gammaproteobacteria</taxon>
        <taxon>Vibrionales</taxon>
        <taxon>Vibrionaceae</taxon>
        <taxon>Vibrio</taxon>
    </lineage>
</organism>
<name>A0A8B3DCF4_VIBHA</name>
<protein>
    <recommendedName>
        <fullName evidence="3">Lipoprotein</fullName>
    </recommendedName>
</protein>
<dbReference type="RefSeq" id="WP_009697141.1">
    <property type="nucleotide sequence ID" value="NZ_AP031615.1"/>
</dbReference>
<dbReference type="AlphaFoldDB" id="A0A8B3DCF4"/>
<evidence type="ECO:0008006" key="3">
    <source>
        <dbReference type="Google" id="ProtNLM"/>
    </source>
</evidence>
<sequence length="242" mass="26215">MFKKTVMASLFATALAGCSSMPGMESATVDRNEMSAALVKSCTELGSEYTPVSYAVDKVSKVMVSIQERQCAVFQDYRTLADKHADVAGFLKINADKSDEELLVAMNEFDEGKAENKKIRPQVEAYKAASDSIFDKNVELAKDIALEAAEIAIIASDNAAVIAQDSAMAGLGNALSFLSNESEEEGEADAEAKEEVPVVEAYNEMKARSLLVYDANDMISLDQNTIEQLENLDKVLAEKVKS</sequence>
<dbReference type="PROSITE" id="PS51257">
    <property type="entry name" value="PROKAR_LIPOPROTEIN"/>
    <property type="match status" value="1"/>
</dbReference>
<gene>
    <name evidence="1" type="ORF">DS957_019675</name>
</gene>
<reference evidence="1 2" key="1">
    <citation type="submission" date="2018-08" db="EMBL/GenBank/DDBJ databases">
        <title>Vibrio harveyi strains pathogenic to white snook Centropomus viridis Lockington (1877) and potential probiotic bacteria.</title>
        <authorList>
            <person name="Soto-Rodriguez S."/>
            <person name="Gomez-Gil B."/>
            <person name="Lozano-Olvera R."/>
        </authorList>
    </citation>
    <scope>NUCLEOTIDE SEQUENCE [LARGE SCALE GENOMIC DNA]</scope>
    <source>
        <strain evidence="1 2">CAIM 1508</strain>
    </source>
</reference>
<evidence type="ECO:0000313" key="2">
    <source>
        <dbReference type="Proteomes" id="UP000253437"/>
    </source>
</evidence>
<dbReference type="Proteomes" id="UP000253437">
    <property type="component" value="Unassembled WGS sequence"/>
</dbReference>
<accession>A0A8B3DCF4</accession>
<dbReference type="EMBL" id="QOUW02000096">
    <property type="protein sequence ID" value="RIW08611.1"/>
    <property type="molecule type" value="Genomic_DNA"/>
</dbReference>
<proteinExistence type="predicted"/>
<comment type="caution">
    <text evidence="1">The sequence shown here is derived from an EMBL/GenBank/DDBJ whole genome shotgun (WGS) entry which is preliminary data.</text>
</comment>
<evidence type="ECO:0000313" key="1">
    <source>
        <dbReference type="EMBL" id="RIW08611.1"/>
    </source>
</evidence>
<dbReference type="GeneID" id="83583768"/>